<dbReference type="InterPro" id="IPR036388">
    <property type="entry name" value="WH-like_DNA-bd_sf"/>
</dbReference>
<evidence type="ECO:0000256" key="1">
    <source>
        <dbReference type="ARBA" id="ARBA00005384"/>
    </source>
</evidence>
<dbReference type="OrthoDB" id="594134at2"/>
<protein>
    <submittedName>
        <fullName evidence="7">GntR family transcriptional regulator</fullName>
    </submittedName>
</protein>
<evidence type="ECO:0000256" key="5">
    <source>
        <dbReference type="ARBA" id="ARBA00023163"/>
    </source>
</evidence>
<dbReference type="GO" id="GO:0030170">
    <property type="term" value="F:pyridoxal phosphate binding"/>
    <property type="evidence" value="ECO:0007669"/>
    <property type="project" value="InterPro"/>
</dbReference>
<reference evidence="7 8" key="1">
    <citation type="submission" date="2018-04" db="EMBL/GenBank/DDBJ databases">
        <title>Chitinophaga fuyangensis sp. nov., isolated from soil in a chemical factory.</title>
        <authorList>
            <person name="Chen K."/>
        </authorList>
    </citation>
    <scope>NUCLEOTIDE SEQUENCE [LARGE SCALE GENOMIC DNA]</scope>
    <source>
        <strain evidence="7 8">LY-1</strain>
    </source>
</reference>
<gene>
    <name evidence="7" type="ORF">DCC81_16975</name>
</gene>
<keyword evidence="2" id="KW-0663">Pyridoxal phosphate</keyword>
<evidence type="ECO:0000256" key="2">
    <source>
        <dbReference type="ARBA" id="ARBA00022898"/>
    </source>
</evidence>
<dbReference type="SUPFAM" id="SSF46785">
    <property type="entry name" value="Winged helix' DNA-binding domain"/>
    <property type="match status" value="1"/>
</dbReference>
<name>A0A2T7BI28_9BACT</name>
<accession>A0A2T7BI28</accession>
<keyword evidence="4" id="KW-0238">DNA-binding</keyword>
<dbReference type="GO" id="GO:0003700">
    <property type="term" value="F:DNA-binding transcription factor activity"/>
    <property type="evidence" value="ECO:0007669"/>
    <property type="project" value="InterPro"/>
</dbReference>
<dbReference type="Pfam" id="PF00155">
    <property type="entry name" value="Aminotran_1_2"/>
    <property type="match status" value="1"/>
</dbReference>
<comment type="similarity">
    <text evidence="1">In the C-terminal section; belongs to the class-I pyridoxal-phosphate-dependent aminotransferase family.</text>
</comment>
<dbReference type="AlphaFoldDB" id="A0A2T7BI28"/>
<dbReference type="Gene3D" id="1.10.10.10">
    <property type="entry name" value="Winged helix-like DNA-binding domain superfamily/Winged helix DNA-binding domain"/>
    <property type="match status" value="1"/>
</dbReference>
<dbReference type="SMART" id="SM00345">
    <property type="entry name" value="HTH_GNTR"/>
    <property type="match status" value="1"/>
</dbReference>
<dbReference type="InterPro" id="IPR000524">
    <property type="entry name" value="Tscrpt_reg_HTH_GntR"/>
</dbReference>
<keyword evidence="8" id="KW-1185">Reference proteome</keyword>
<keyword evidence="3" id="KW-0805">Transcription regulation</keyword>
<dbReference type="InterPro" id="IPR015421">
    <property type="entry name" value="PyrdxlP-dep_Trfase_major"/>
</dbReference>
<dbReference type="GO" id="GO:0003677">
    <property type="term" value="F:DNA binding"/>
    <property type="evidence" value="ECO:0007669"/>
    <property type="project" value="UniProtKB-KW"/>
</dbReference>
<evidence type="ECO:0000313" key="7">
    <source>
        <dbReference type="EMBL" id="PUZ25937.1"/>
    </source>
</evidence>
<sequence>MLLPFDTLVHLDRSAGTPVYQQLANRLIALILEGALKPGMPLPASREMATLLNLHRKTVIAAYDELQQQDWIYTVERKGIFIAENLPEIKPRSFKAAARTGAYAENASFPYYEAMHIALPLYVKQTPKYTIDDGFPDPRLAPMDELLKASRELMRIPENRYGLISGASEGAWALREALTTHLNNSRGLNIHSQNILITRGGQMGIHLAASLLLKPGDKVIVAAPNYHLADLCFQQLGAHLVRVPVDAEGIDVDRIASILEKQDIRLLYIIPHHHQPTTVTLSAERRMKLLTLIRQYKLPVIEDDYDYEFHYSGGPLLPLASAPHQGQVIYIGSINKSLALPFRSGYMVAPPDFIAQCTYLRRMIDLRGDTLMEASLAKLFENGTIQRHLKKSSKLYEHRRDVLCDTLSKQLGSAVQFTSPQGGMAVWAQFDPSIPLVTLARRAGEMGLRMSDGSSYKYGVKDQNALRIGYAALNDEEIRAVVGILRKSVEGK</sequence>
<organism evidence="7 8">
    <name type="scientific">Chitinophaga parva</name>
    <dbReference type="NCBI Taxonomy" id="2169414"/>
    <lineage>
        <taxon>Bacteria</taxon>
        <taxon>Pseudomonadati</taxon>
        <taxon>Bacteroidota</taxon>
        <taxon>Chitinophagia</taxon>
        <taxon>Chitinophagales</taxon>
        <taxon>Chitinophagaceae</taxon>
        <taxon>Chitinophaga</taxon>
    </lineage>
</organism>
<proteinExistence type="inferred from homology"/>
<dbReference type="EMBL" id="QCYK01000002">
    <property type="protein sequence ID" value="PUZ25937.1"/>
    <property type="molecule type" value="Genomic_DNA"/>
</dbReference>
<comment type="caution">
    <text evidence="7">The sequence shown here is derived from an EMBL/GenBank/DDBJ whole genome shotgun (WGS) entry which is preliminary data.</text>
</comment>
<evidence type="ECO:0000259" key="6">
    <source>
        <dbReference type="PROSITE" id="PS50949"/>
    </source>
</evidence>
<dbReference type="InterPro" id="IPR036390">
    <property type="entry name" value="WH_DNA-bd_sf"/>
</dbReference>
<dbReference type="InterPro" id="IPR051446">
    <property type="entry name" value="HTH_trans_reg/aminotransferase"/>
</dbReference>
<keyword evidence="5" id="KW-0804">Transcription</keyword>
<dbReference type="CDD" id="cd07377">
    <property type="entry name" value="WHTH_GntR"/>
    <property type="match status" value="1"/>
</dbReference>
<dbReference type="RefSeq" id="WP_108687776.1">
    <property type="nucleotide sequence ID" value="NZ_QCYK01000002.1"/>
</dbReference>
<evidence type="ECO:0000256" key="4">
    <source>
        <dbReference type="ARBA" id="ARBA00023125"/>
    </source>
</evidence>
<evidence type="ECO:0000313" key="8">
    <source>
        <dbReference type="Proteomes" id="UP000244450"/>
    </source>
</evidence>
<dbReference type="PANTHER" id="PTHR46577:SF1">
    <property type="entry name" value="HTH-TYPE TRANSCRIPTIONAL REGULATORY PROTEIN GABR"/>
    <property type="match status" value="1"/>
</dbReference>
<dbReference type="PROSITE" id="PS50949">
    <property type="entry name" value="HTH_GNTR"/>
    <property type="match status" value="1"/>
</dbReference>
<dbReference type="InterPro" id="IPR004839">
    <property type="entry name" value="Aminotransferase_I/II_large"/>
</dbReference>
<evidence type="ECO:0000256" key="3">
    <source>
        <dbReference type="ARBA" id="ARBA00023015"/>
    </source>
</evidence>
<dbReference type="Pfam" id="PF00392">
    <property type="entry name" value="GntR"/>
    <property type="match status" value="1"/>
</dbReference>
<dbReference type="Proteomes" id="UP000244450">
    <property type="component" value="Unassembled WGS sequence"/>
</dbReference>
<dbReference type="Gene3D" id="3.40.640.10">
    <property type="entry name" value="Type I PLP-dependent aspartate aminotransferase-like (Major domain)"/>
    <property type="match status" value="1"/>
</dbReference>
<dbReference type="InterPro" id="IPR015424">
    <property type="entry name" value="PyrdxlP-dep_Trfase"/>
</dbReference>
<dbReference type="SUPFAM" id="SSF53383">
    <property type="entry name" value="PLP-dependent transferases"/>
    <property type="match status" value="1"/>
</dbReference>
<feature type="domain" description="HTH gntR-type" evidence="6">
    <location>
        <begin position="17"/>
        <end position="85"/>
    </location>
</feature>
<dbReference type="CDD" id="cd00609">
    <property type="entry name" value="AAT_like"/>
    <property type="match status" value="1"/>
</dbReference>
<dbReference type="PANTHER" id="PTHR46577">
    <property type="entry name" value="HTH-TYPE TRANSCRIPTIONAL REGULATORY PROTEIN GABR"/>
    <property type="match status" value="1"/>
</dbReference>